<protein>
    <submittedName>
        <fullName evidence="3">MFS domain-containing protein</fullName>
    </submittedName>
</protein>
<feature type="transmembrane region" description="Helical" evidence="1">
    <location>
        <begin position="89"/>
        <end position="108"/>
    </location>
</feature>
<sequence>MELLDDTILKLSKKSMSGMRLQTIIICAIFSIVQFFELNLIWYKVYHVINCSTSISILQLDARHFSLHSNLQYSEYPNHISCHSTINPYLHLITYFLGNVISLTLAFLKSLNYSPKKCFTIACLFSLIFIELLSLISLYWISLLLKFMLGFTNGFLTQYGILIIIDWSHPKYVAFRGNCIIGSKIISLIFLAIIMKIGISIKVTYFGMALVFVFLILLELIFVKESRSYLRKTKNFDLLLHYLRSLARQVDYHGEAITEKNLANLNNHLSASQELVNDVEDKTSMCITNYGDNIEEGEDNQKMIVEKICYKKYFWITITL</sequence>
<dbReference type="SUPFAM" id="SSF103473">
    <property type="entry name" value="MFS general substrate transporter"/>
    <property type="match status" value="1"/>
</dbReference>
<feature type="transmembrane region" description="Helical" evidence="1">
    <location>
        <begin position="21"/>
        <end position="43"/>
    </location>
</feature>
<reference evidence="3" key="1">
    <citation type="submission" date="2017-02" db="UniProtKB">
        <authorList>
            <consortium name="WormBaseParasite"/>
        </authorList>
    </citation>
    <scope>IDENTIFICATION</scope>
</reference>
<keyword evidence="2" id="KW-1185">Reference proteome</keyword>
<evidence type="ECO:0000313" key="2">
    <source>
        <dbReference type="Proteomes" id="UP000038045"/>
    </source>
</evidence>
<feature type="transmembrane region" description="Helical" evidence="1">
    <location>
        <begin position="120"/>
        <end position="141"/>
    </location>
</feature>
<dbReference type="Gene3D" id="1.20.1250.20">
    <property type="entry name" value="MFS general substrate transporter like domains"/>
    <property type="match status" value="1"/>
</dbReference>
<proteinExistence type="predicted"/>
<feature type="transmembrane region" description="Helical" evidence="1">
    <location>
        <begin position="205"/>
        <end position="223"/>
    </location>
</feature>
<dbReference type="AlphaFoldDB" id="A0A0N4ZA10"/>
<feature type="transmembrane region" description="Helical" evidence="1">
    <location>
        <begin position="179"/>
        <end position="199"/>
    </location>
</feature>
<keyword evidence="1" id="KW-1133">Transmembrane helix</keyword>
<dbReference type="STRING" id="131310.A0A0N4ZA10"/>
<dbReference type="WBParaSite" id="PTRK_0000421800.1">
    <property type="protein sequence ID" value="PTRK_0000421800.1"/>
    <property type="gene ID" value="PTRK_0000421800"/>
</dbReference>
<dbReference type="InterPro" id="IPR036259">
    <property type="entry name" value="MFS_trans_sf"/>
</dbReference>
<evidence type="ECO:0000313" key="3">
    <source>
        <dbReference type="WBParaSite" id="PTRK_0000421800.1"/>
    </source>
</evidence>
<dbReference type="Proteomes" id="UP000038045">
    <property type="component" value="Unplaced"/>
</dbReference>
<keyword evidence="1" id="KW-0812">Transmembrane</keyword>
<organism evidence="2 3">
    <name type="scientific">Parastrongyloides trichosuri</name>
    <name type="common">Possum-specific nematode worm</name>
    <dbReference type="NCBI Taxonomy" id="131310"/>
    <lineage>
        <taxon>Eukaryota</taxon>
        <taxon>Metazoa</taxon>
        <taxon>Ecdysozoa</taxon>
        <taxon>Nematoda</taxon>
        <taxon>Chromadorea</taxon>
        <taxon>Rhabditida</taxon>
        <taxon>Tylenchina</taxon>
        <taxon>Panagrolaimomorpha</taxon>
        <taxon>Strongyloidoidea</taxon>
        <taxon>Strongyloididae</taxon>
        <taxon>Parastrongyloides</taxon>
    </lineage>
</organism>
<name>A0A0N4ZA10_PARTI</name>
<feature type="transmembrane region" description="Helical" evidence="1">
    <location>
        <begin position="147"/>
        <end position="167"/>
    </location>
</feature>
<evidence type="ECO:0000256" key="1">
    <source>
        <dbReference type="SAM" id="Phobius"/>
    </source>
</evidence>
<keyword evidence="1" id="KW-0472">Membrane</keyword>
<accession>A0A0N4ZA10</accession>